<gene>
    <name evidence="2" type="ORF">AGERDE_LOCUS3037</name>
</gene>
<accession>A0A9N8W4N8</accession>
<organism evidence="2 3">
    <name type="scientific">Ambispora gerdemannii</name>
    <dbReference type="NCBI Taxonomy" id="144530"/>
    <lineage>
        <taxon>Eukaryota</taxon>
        <taxon>Fungi</taxon>
        <taxon>Fungi incertae sedis</taxon>
        <taxon>Mucoromycota</taxon>
        <taxon>Glomeromycotina</taxon>
        <taxon>Glomeromycetes</taxon>
        <taxon>Archaeosporales</taxon>
        <taxon>Ambisporaceae</taxon>
        <taxon>Ambispora</taxon>
    </lineage>
</organism>
<evidence type="ECO:0000259" key="1">
    <source>
        <dbReference type="Pfam" id="PF13358"/>
    </source>
</evidence>
<proteinExistence type="predicted"/>
<evidence type="ECO:0000313" key="2">
    <source>
        <dbReference type="EMBL" id="CAG8477099.1"/>
    </source>
</evidence>
<evidence type="ECO:0000313" key="3">
    <source>
        <dbReference type="Proteomes" id="UP000789831"/>
    </source>
</evidence>
<dbReference type="OrthoDB" id="5410741at2759"/>
<feature type="domain" description="Tc1-like transposase DDE" evidence="1">
    <location>
        <begin position="16"/>
        <end position="54"/>
    </location>
</feature>
<protein>
    <submittedName>
        <fullName evidence="2">9029_t:CDS:1</fullName>
    </submittedName>
</protein>
<sequence>MCLHCGFEIFSKDEDWIKQQKIKVLSKWPSQSPDLNPIEHLWDNLEKRIRNQSLHPRNLGDLEKASQEEWVATSADTYIKLVESMPKRMYKNQRGSRDGLKILFNKSKTSKKIVTNTFARIV</sequence>
<keyword evidence="3" id="KW-1185">Reference proteome</keyword>
<comment type="caution">
    <text evidence="2">The sequence shown here is derived from an EMBL/GenBank/DDBJ whole genome shotgun (WGS) entry which is preliminary data.</text>
</comment>
<dbReference type="Pfam" id="PF13358">
    <property type="entry name" value="DDE_3"/>
    <property type="match status" value="1"/>
</dbReference>
<reference evidence="2" key="1">
    <citation type="submission" date="2021-06" db="EMBL/GenBank/DDBJ databases">
        <authorList>
            <person name="Kallberg Y."/>
            <person name="Tangrot J."/>
            <person name="Rosling A."/>
        </authorList>
    </citation>
    <scope>NUCLEOTIDE SEQUENCE</scope>
    <source>
        <strain evidence="2">MT106</strain>
    </source>
</reference>
<dbReference type="AlphaFoldDB" id="A0A9N8W4N8"/>
<dbReference type="InterPro" id="IPR036397">
    <property type="entry name" value="RNaseH_sf"/>
</dbReference>
<dbReference type="EMBL" id="CAJVPL010000274">
    <property type="protein sequence ID" value="CAG8477099.1"/>
    <property type="molecule type" value="Genomic_DNA"/>
</dbReference>
<name>A0A9N8W4N8_9GLOM</name>
<dbReference type="GO" id="GO:0003676">
    <property type="term" value="F:nucleic acid binding"/>
    <property type="evidence" value="ECO:0007669"/>
    <property type="project" value="InterPro"/>
</dbReference>
<dbReference type="InterPro" id="IPR038717">
    <property type="entry name" value="Tc1-like_DDE_dom"/>
</dbReference>
<dbReference type="Proteomes" id="UP000789831">
    <property type="component" value="Unassembled WGS sequence"/>
</dbReference>
<dbReference type="Gene3D" id="3.30.420.10">
    <property type="entry name" value="Ribonuclease H-like superfamily/Ribonuclease H"/>
    <property type="match status" value="1"/>
</dbReference>